<organism evidence="1 2">
    <name type="scientific">Microbacterium testaceum</name>
    <name type="common">Aureobacterium testaceum</name>
    <name type="synonym">Brevibacterium testaceum</name>
    <dbReference type="NCBI Taxonomy" id="2033"/>
    <lineage>
        <taxon>Bacteria</taxon>
        <taxon>Bacillati</taxon>
        <taxon>Actinomycetota</taxon>
        <taxon>Actinomycetes</taxon>
        <taxon>Micrococcales</taxon>
        <taxon>Microbacteriaceae</taxon>
        <taxon>Microbacterium</taxon>
    </lineage>
</organism>
<dbReference type="OrthoDB" id="3284120at2"/>
<reference evidence="1 2" key="1">
    <citation type="submission" date="2019-06" db="EMBL/GenBank/DDBJ databases">
        <title>Whole genome shotgun sequence of Microbacterium testaceum NBRC 12675.</title>
        <authorList>
            <person name="Hosoyama A."/>
            <person name="Uohara A."/>
            <person name="Ohji S."/>
            <person name="Ichikawa N."/>
        </authorList>
    </citation>
    <scope>NUCLEOTIDE SEQUENCE [LARGE SCALE GENOMIC DNA]</scope>
    <source>
        <strain evidence="1 2">NBRC 12675</strain>
    </source>
</reference>
<dbReference type="GeneID" id="57143639"/>
<proteinExistence type="predicted"/>
<comment type="caution">
    <text evidence="1">The sequence shown here is derived from an EMBL/GenBank/DDBJ whole genome shotgun (WGS) entry which is preliminary data.</text>
</comment>
<gene>
    <name evidence="1" type="ORF">MTE01_09450</name>
</gene>
<dbReference type="AlphaFoldDB" id="A0A4Y3QLG6"/>
<dbReference type="Gene3D" id="1.10.287.1060">
    <property type="entry name" value="ESAT-6-like"/>
    <property type="match status" value="1"/>
</dbReference>
<evidence type="ECO:0000313" key="1">
    <source>
        <dbReference type="EMBL" id="GEB45000.1"/>
    </source>
</evidence>
<dbReference type="RefSeq" id="WP_141375978.1">
    <property type="nucleotide sequence ID" value="NZ_BJML01000002.1"/>
</dbReference>
<dbReference type="Proteomes" id="UP000319525">
    <property type="component" value="Unassembled WGS sequence"/>
</dbReference>
<evidence type="ECO:0000313" key="2">
    <source>
        <dbReference type="Proteomes" id="UP000319525"/>
    </source>
</evidence>
<name>A0A4Y3QLG6_MICTE</name>
<dbReference type="EMBL" id="BJML01000002">
    <property type="protein sequence ID" value="GEB45000.1"/>
    <property type="molecule type" value="Genomic_DNA"/>
</dbReference>
<protein>
    <submittedName>
        <fullName evidence="1">Uncharacterized protein</fullName>
    </submittedName>
</protein>
<sequence length="105" mass="11435">MSDDRFAADPDRMRQSARRISALHSRVRGLSATVEQLASRYPSAAGDGDFKESYDANYLPAAEAARAFTAQLATSVEELAQDTATVAGEFAETENVAVRESRHQK</sequence>
<accession>A0A4Y3QLG6</accession>